<dbReference type="PANTHER" id="PTHR43308">
    <property type="entry name" value="OUTER MEMBRANE PROTEIN ALPHA-RELATED"/>
    <property type="match status" value="1"/>
</dbReference>
<feature type="domain" description="SLH" evidence="2">
    <location>
        <begin position="142"/>
        <end position="203"/>
    </location>
</feature>
<dbReference type="InterPro" id="IPR001119">
    <property type="entry name" value="SLH_dom"/>
</dbReference>
<reference evidence="3 4" key="1">
    <citation type="submission" date="2015-01" db="EMBL/GenBank/DDBJ databases">
        <title>Genome Assembly of Bacillus badius MTCC 1458.</title>
        <authorList>
            <person name="Verma A."/>
            <person name="Khatri I."/>
            <person name="Mual P."/>
            <person name="Subramanian S."/>
            <person name="Krishnamurthi S."/>
        </authorList>
    </citation>
    <scope>NUCLEOTIDE SEQUENCE [LARGE SCALE GENOMIC DNA]</scope>
    <source>
        <strain evidence="3 4">MTCC 1458</strain>
    </source>
</reference>
<dbReference type="PROSITE" id="PS51272">
    <property type="entry name" value="SLH"/>
    <property type="match status" value="2"/>
</dbReference>
<name>A0ABR5AQS2_BACBA</name>
<dbReference type="PANTHER" id="PTHR43308:SF5">
    <property type="entry name" value="S-LAYER PROTEIN _ PEPTIDOGLYCAN ENDO-BETA-N-ACETYLGLUCOSAMINIDASE"/>
    <property type="match status" value="1"/>
</dbReference>
<keyword evidence="1" id="KW-0732">Signal</keyword>
<keyword evidence="4" id="KW-1185">Reference proteome</keyword>
<dbReference type="RefSeq" id="WP_041098517.1">
    <property type="nucleotide sequence ID" value="NZ_BSSZ01000009.1"/>
</dbReference>
<organism evidence="3 4">
    <name type="scientific">Bacillus badius</name>
    <dbReference type="NCBI Taxonomy" id="1455"/>
    <lineage>
        <taxon>Bacteria</taxon>
        <taxon>Bacillati</taxon>
        <taxon>Bacillota</taxon>
        <taxon>Bacilli</taxon>
        <taxon>Bacillales</taxon>
        <taxon>Bacillaceae</taxon>
        <taxon>Pseudobacillus</taxon>
    </lineage>
</organism>
<dbReference type="InterPro" id="IPR051465">
    <property type="entry name" value="Cell_Envelope_Struct_Comp"/>
</dbReference>
<evidence type="ECO:0000313" key="4">
    <source>
        <dbReference type="Proteomes" id="UP000031982"/>
    </source>
</evidence>
<dbReference type="GeneID" id="92778849"/>
<comment type="caution">
    <text evidence="3">The sequence shown here is derived from an EMBL/GenBank/DDBJ whole genome shotgun (WGS) entry which is preliminary data.</text>
</comment>
<feature type="domain" description="SLH" evidence="2">
    <location>
        <begin position="23"/>
        <end position="86"/>
    </location>
</feature>
<evidence type="ECO:0000256" key="1">
    <source>
        <dbReference type="ARBA" id="ARBA00022729"/>
    </source>
</evidence>
<proteinExistence type="predicted"/>
<sequence>MKKIIVLFTTLLLLVLSFGEESKASSFHDVDKEYQFYRDVQFWASKGVIKGYSDNTFRPLNTVSRGEAAIILSRALELPLKGRSQFKDIASPETDRYVEAGRKAGFISGYTPELFRPNEKVTRAQMAIYLYKALKLNPAAHKDLKFLDVGSRMTAYKEIRAVASRKIIVGFPDGTFKPNGEVTRGEFAAFLTNSFYPYVQQEK</sequence>
<protein>
    <recommendedName>
        <fullName evidence="2">SLH domain-containing protein</fullName>
    </recommendedName>
</protein>
<accession>A0ABR5AQS2</accession>
<gene>
    <name evidence="3" type="ORF">SD77_1849</name>
</gene>
<dbReference type="Proteomes" id="UP000031982">
    <property type="component" value="Unassembled WGS sequence"/>
</dbReference>
<dbReference type="EMBL" id="JXLP01000018">
    <property type="protein sequence ID" value="KIL77097.1"/>
    <property type="molecule type" value="Genomic_DNA"/>
</dbReference>
<evidence type="ECO:0000313" key="3">
    <source>
        <dbReference type="EMBL" id="KIL77097.1"/>
    </source>
</evidence>
<dbReference type="Pfam" id="PF00395">
    <property type="entry name" value="SLH"/>
    <property type="match status" value="3"/>
</dbReference>
<evidence type="ECO:0000259" key="2">
    <source>
        <dbReference type="PROSITE" id="PS51272"/>
    </source>
</evidence>